<dbReference type="AlphaFoldDB" id="A0A9D4PGB9"/>
<dbReference type="VEuPathDB" id="VectorBase:RSAN_032017"/>
<reference evidence="2" key="1">
    <citation type="journal article" date="2020" name="Cell">
        <title>Large-Scale Comparative Analyses of Tick Genomes Elucidate Their Genetic Diversity and Vector Capacities.</title>
        <authorList>
            <consortium name="Tick Genome and Microbiome Consortium (TIGMIC)"/>
            <person name="Jia N."/>
            <person name="Wang J."/>
            <person name="Shi W."/>
            <person name="Du L."/>
            <person name="Sun Y."/>
            <person name="Zhan W."/>
            <person name="Jiang J.F."/>
            <person name="Wang Q."/>
            <person name="Zhang B."/>
            <person name="Ji P."/>
            <person name="Bell-Sakyi L."/>
            <person name="Cui X.M."/>
            <person name="Yuan T.T."/>
            <person name="Jiang B.G."/>
            <person name="Yang W.F."/>
            <person name="Lam T.T."/>
            <person name="Chang Q.C."/>
            <person name="Ding S.J."/>
            <person name="Wang X.J."/>
            <person name="Zhu J.G."/>
            <person name="Ruan X.D."/>
            <person name="Zhao L."/>
            <person name="Wei J.T."/>
            <person name="Ye R.Z."/>
            <person name="Que T.C."/>
            <person name="Du C.H."/>
            <person name="Zhou Y.H."/>
            <person name="Cheng J.X."/>
            <person name="Dai P.F."/>
            <person name="Guo W.B."/>
            <person name="Han X.H."/>
            <person name="Huang E.J."/>
            <person name="Li L.F."/>
            <person name="Wei W."/>
            <person name="Gao Y.C."/>
            <person name="Liu J.Z."/>
            <person name="Shao H.Z."/>
            <person name="Wang X."/>
            <person name="Wang C.C."/>
            <person name="Yang T.C."/>
            <person name="Huo Q.B."/>
            <person name="Li W."/>
            <person name="Chen H.Y."/>
            <person name="Chen S.E."/>
            <person name="Zhou L.G."/>
            <person name="Ni X.B."/>
            <person name="Tian J.H."/>
            <person name="Sheng Y."/>
            <person name="Liu T."/>
            <person name="Pan Y.S."/>
            <person name="Xia L.Y."/>
            <person name="Li J."/>
            <person name="Zhao F."/>
            <person name="Cao W.C."/>
        </authorList>
    </citation>
    <scope>NUCLEOTIDE SEQUENCE</scope>
    <source>
        <strain evidence="2">Rsan-2018</strain>
    </source>
</reference>
<organism evidence="2 3">
    <name type="scientific">Rhipicephalus sanguineus</name>
    <name type="common">Brown dog tick</name>
    <name type="synonym">Ixodes sanguineus</name>
    <dbReference type="NCBI Taxonomy" id="34632"/>
    <lineage>
        <taxon>Eukaryota</taxon>
        <taxon>Metazoa</taxon>
        <taxon>Ecdysozoa</taxon>
        <taxon>Arthropoda</taxon>
        <taxon>Chelicerata</taxon>
        <taxon>Arachnida</taxon>
        <taxon>Acari</taxon>
        <taxon>Parasitiformes</taxon>
        <taxon>Ixodida</taxon>
        <taxon>Ixodoidea</taxon>
        <taxon>Ixodidae</taxon>
        <taxon>Rhipicephalinae</taxon>
        <taxon>Rhipicephalus</taxon>
        <taxon>Rhipicephalus</taxon>
    </lineage>
</organism>
<reference evidence="2" key="2">
    <citation type="submission" date="2021-09" db="EMBL/GenBank/DDBJ databases">
        <authorList>
            <person name="Jia N."/>
            <person name="Wang J."/>
            <person name="Shi W."/>
            <person name="Du L."/>
            <person name="Sun Y."/>
            <person name="Zhan W."/>
            <person name="Jiang J."/>
            <person name="Wang Q."/>
            <person name="Zhang B."/>
            <person name="Ji P."/>
            <person name="Sakyi L.B."/>
            <person name="Cui X."/>
            <person name="Yuan T."/>
            <person name="Jiang B."/>
            <person name="Yang W."/>
            <person name="Lam T.T.-Y."/>
            <person name="Chang Q."/>
            <person name="Ding S."/>
            <person name="Wang X."/>
            <person name="Zhu J."/>
            <person name="Ruan X."/>
            <person name="Zhao L."/>
            <person name="Wei J."/>
            <person name="Que T."/>
            <person name="Du C."/>
            <person name="Cheng J."/>
            <person name="Dai P."/>
            <person name="Han X."/>
            <person name="Huang E."/>
            <person name="Gao Y."/>
            <person name="Liu J."/>
            <person name="Shao H."/>
            <person name="Ye R."/>
            <person name="Li L."/>
            <person name="Wei W."/>
            <person name="Wang X."/>
            <person name="Wang C."/>
            <person name="Huo Q."/>
            <person name="Li W."/>
            <person name="Guo W."/>
            <person name="Chen H."/>
            <person name="Chen S."/>
            <person name="Zhou L."/>
            <person name="Zhou L."/>
            <person name="Ni X."/>
            <person name="Tian J."/>
            <person name="Zhou Y."/>
            <person name="Sheng Y."/>
            <person name="Liu T."/>
            <person name="Pan Y."/>
            <person name="Xia L."/>
            <person name="Li J."/>
            <person name="Zhao F."/>
            <person name="Cao W."/>
        </authorList>
    </citation>
    <scope>NUCLEOTIDE SEQUENCE</scope>
    <source>
        <strain evidence="2">Rsan-2018</strain>
        <tissue evidence="2">Larvae</tissue>
    </source>
</reference>
<dbReference type="Proteomes" id="UP000821837">
    <property type="component" value="Chromosome 8"/>
</dbReference>
<gene>
    <name evidence="2" type="ORF">HPB52_021877</name>
</gene>
<dbReference type="EMBL" id="JABSTV010001254">
    <property type="protein sequence ID" value="KAH7940124.1"/>
    <property type="molecule type" value="Genomic_DNA"/>
</dbReference>
<evidence type="ECO:0000256" key="1">
    <source>
        <dbReference type="SAM" id="MobiDB-lite"/>
    </source>
</evidence>
<proteinExistence type="predicted"/>
<evidence type="ECO:0000313" key="3">
    <source>
        <dbReference type="Proteomes" id="UP000821837"/>
    </source>
</evidence>
<comment type="caution">
    <text evidence="2">The sequence shown here is derived from an EMBL/GenBank/DDBJ whole genome shotgun (WGS) entry which is preliminary data.</text>
</comment>
<evidence type="ECO:0000313" key="2">
    <source>
        <dbReference type="EMBL" id="KAH7940124.1"/>
    </source>
</evidence>
<sequence>MEYPVEGQEVSPEELSDESWHSPGLRAQEKRRAALRLAAATATAKPTAMPTSQPSSSPPSNRASASPPHPHRRTPLPRLPADTIHVVRCPKRHVELTKLQPWHLYTALLQAACLQDLPPASRDMVRIHPINNTFTLSIADSSRAQAYLRITFFTVSGNTFTVHLYAPPPDDALRGILYDAFDDFTDQAILDDLQASNPTLTVVGGCRMGKSPHTLALMDTKLPR</sequence>
<feature type="region of interest" description="Disordered" evidence="1">
    <location>
        <begin position="1"/>
        <end position="79"/>
    </location>
</feature>
<keyword evidence="3" id="KW-1185">Reference proteome</keyword>
<feature type="compositionally biased region" description="Low complexity" evidence="1">
    <location>
        <begin position="35"/>
        <end position="66"/>
    </location>
</feature>
<protein>
    <submittedName>
        <fullName evidence="2">Uncharacterized protein</fullName>
    </submittedName>
</protein>
<name>A0A9D4PGB9_RHISA</name>
<accession>A0A9D4PGB9</accession>